<protein>
    <recommendedName>
        <fullName evidence="4">Sensor of ECF-type sigma factor</fullName>
    </recommendedName>
</protein>
<dbReference type="RefSeq" id="WP_386104062.1">
    <property type="nucleotide sequence ID" value="NZ_JBHTJR010000001.1"/>
</dbReference>
<evidence type="ECO:0000256" key="1">
    <source>
        <dbReference type="SAM" id="SignalP"/>
    </source>
</evidence>
<feature type="chain" id="PRO_5045418658" description="Sensor of ECF-type sigma factor" evidence="1">
    <location>
        <begin position="21"/>
        <end position="153"/>
    </location>
</feature>
<proteinExistence type="predicted"/>
<comment type="caution">
    <text evidence="2">The sequence shown here is derived from an EMBL/GenBank/DDBJ whole genome shotgun (WGS) entry which is preliminary data.</text>
</comment>
<reference evidence="3" key="1">
    <citation type="journal article" date="2019" name="Int. J. Syst. Evol. Microbiol.">
        <title>The Global Catalogue of Microorganisms (GCM) 10K type strain sequencing project: providing services to taxonomists for standard genome sequencing and annotation.</title>
        <authorList>
            <consortium name="The Broad Institute Genomics Platform"/>
            <consortium name="The Broad Institute Genome Sequencing Center for Infectious Disease"/>
            <person name="Wu L."/>
            <person name="Ma J."/>
        </authorList>
    </citation>
    <scope>NUCLEOTIDE SEQUENCE [LARGE SCALE GENOMIC DNA]</scope>
    <source>
        <strain evidence="3">CCUG 60527</strain>
    </source>
</reference>
<name>A0ABW3JND9_9FLAO</name>
<evidence type="ECO:0000313" key="3">
    <source>
        <dbReference type="Proteomes" id="UP001597062"/>
    </source>
</evidence>
<evidence type="ECO:0008006" key="4">
    <source>
        <dbReference type="Google" id="ProtNLM"/>
    </source>
</evidence>
<accession>A0ABW3JND9</accession>
<keyword evidence="3" id="KW-1185">Reference proteome</keyword>
<keyword evidence="1" id="KW-0732">Signal</keyword>
<dbReference type="Proteomes" id="UP001597062">
    <property type="component" value="Unassembled WGS sequence"/>
</dbReference>
<organism evidence="2 3">
    <name type="scientific">Tenacibaculum geojense</name>
    <dbReference type="NCBI Taxonomy" id="915352"/>
    <lineage>
        <taxon>Bacteria</taxon>
        <taxon>Pseudomonadati</taxon>
        <taxon>Bacteroidota</taxon>
        <taxon>Flavobacteriia</taxon>
        <taxon>Flavobacteriales</taxon>
        <taxon>Flavobacteriaceae</taxon>
        <taxon>Tenacibaculum</taxon>
    </lineage>
</organism>
<evidence type="ECO:0000313" key="2">
    <source>
        <dbReference type="EMBL" id="MFD0991601.1"/>
    </source>
</evidence>
<sequence>MKKILLILFTFSLLPQVISAQYSRKAGKEKIKAFKVAHITEKLSLTEKEAQKFWPIYNEFEEKKEQLFYIERKKIKKQILAAGGIEEISNKEAESILKEILDVKKNHLKNKEEFLSQVSKFLSPKKILQLEIAEHEFNRKLVKKLRENRGLRR</sequence>
<dbReference type="EMBL" id="JBHTJR010000001">
    <property type="protein sequence ID" value="MFD0991601.1"/>
    <property type="molecule type" value="Genomic_DNA"/>
</dbReference>
<gene>
    <name evidence="2" type="ORF">ACFQ1U_00140</name>
</gene>
<feature type="signal peptide" evidence="1">
    <location>
        <begin position="1"/>
        <end position="20"/>
    </location>
</feature>